<dbReference type="EMBL" id="CP030926">
    <property type="protein sequence ID" value="AXN37788.1"/>
    <property type="molecule type" value="Genomic_DNA"/>
</dbReference>
<evidence type="ECO:0000313" key="3">
    <source>
        <dbReference type="Proteomes" id="UP000220106"/>
    </source>
</evidence>
<dbReference type="Proteomes" id="UP000220106">
    <property type="component" value="Unassembled WGS sequence"/>
</dbReference>
<evidence type="ECO:0000313" key="2">
    <source>
        <dbReference type="EMBL" id="PEJ34572.1"/>
    </source>
</evidence>
<name>A0AAX0S6F0_9BACI</name>
<accession>A0AAX0S6F0</accession>
<proteinExistence type="predicted"/>
<dbReference type="Proteomes" id="UP000260457">
    <property type="component" value="Chromosome"/>
</dbReference>
<dbReference type="EMBL" id="NUEQ01000014">
    <property type="protein sequence ID" value="PEJ34572.1"/>
    <property type="molecule type" value="Genomic_DNA"/>
</dbReference>
<evidence type="ECO:0000313" key="1">
    <source>
        <dbReference type="EMBL" id="AXN37788.1"/>
    </source>
</evidence>
<dbReference type="AlphaFoldDB" id="A0AAX0S6F0"/>
<evidence type="ECO:0000313" key="4">
    <source>
        <dbReference type="Proteomes" id="UP000260457"/>
    </source>
</evidence>
<protein>
    <submittedName>
        <fullName evidence="2">Uncharacterized protein</fullName>
    </submittedName>
</protein>
<gene>
    <name evidence="2" type="ORF">CN689_10650</name>
    <name evidence="1" type="ORF">DTO10_04720</name>
</gene>
<sequence>MKGTLNKKLSGLVITSILATSIFIPHENSIASAVSTTAIEKSTNVADAKFVNDYRNVKKKVKKYNEWSKFKRVSDDLKTKNHTGSITSDRTVSWSGSVTGDVKGLDYSLGKTVTSSVNYTMNVPKYTNVYMGYRVKYAVEEGENHRIDIVTGKTISKKKYKIKKTMNGQYQLVEN</sequence>
<reference evidence="2 3" key="1">
    <citation type="submission" date="2017-09" db="EMBL/GenBank/DDBJ databases">
        <title>Large-scale bioinformatics analysis of Bacillus genomes uncovers conserved roles of natural products in bacterial physiology.</title>
        <authorList>
            <consortium name="Agbiome Team Llc"/>
            <person name="Bleich R.M."/>
            <person name="Kirk G.J."/>
            <person name="Santa Maria K.C."/>
            <person name="Allen S.E."/>
            <person name="Farag S."/>
            <person name="Shank E.A."/>
            <person name="Bowers A."/>
        </authorList>
    </citation>
    <scope>NUCLEOTIDE SEQUENCE [LARGE SCALE GENOMIC DNA]</scope>
    <source>
        <strain evidence="2 3">AFS003229</strain>
    </source>
</reference>
<dbReference type="RefSeq" id="WP_098175824.1">
    <property type="nucleotide sequence ID" value="NZ_CP030926.1"/>
</dbReference>
<dbReference type="GeneID" id="95397551"/>
<reference evidence="1 4" key="2">
    <citation type="submission" date="2018-07" db="EMBL/GenBank/DDBJ databases">
        <title>The molecular basis for the intramolecular migration of carboxyl group in the catabolism of para-hydroxybenzoate via gentisate.</title>
        <authorList>
            <person name="Zhao H."/>
            <person name="Xu Y."/>
            <person name="Lin S."/>
            <person name="Spain J.C."/>
            <person name="Zhou N.-Y."/>
        </authorList>
    </citation>
    <scope>NUCLEOTIDE SEQUENCE [LARGE SCALE GENOMIC DNA]</scope>
    <source>
        <strain evidence="1 4">PHB-7a</strain>
    </source>
</reference>
<organism evidence="2 3">
    <name type="scientific">Peribacillus butanolivorans</name>
    <dbReference type="NCBI Taxonomy" id="421767"/>
    <lineage>
        <taxon>Bacteria</taxon>
        <taxon>Bacillati</taxon>
        <taxon>Bacillota</taxon>
        <taxon>Bacilli</taxon>
        <taxon>Bacillales</taxon>
        <taxon>Bacillaceae</taxon>
        <taxon>Peribacillus</taxon>
    </lineage>
</organism>
<dbReference type="KEGG" id="pbut:DTO10_04720"/>
<keyword evidence="4" id="KW-1185">Reference proteome</keyword>